<feature type="non-terminal residue" evidence="1">
    <location>
        <position position="54"/>
    </location>
</feature>
<dbReference type="InterPro" id="IPR017850">
    <property type="entry name" value="Alkaline_phosphatase_core_sf"/>
</dbReference>
<evidence type="ECO:0000313" key="1">
    <source>
        <dbReference type="EMBL" id="GAF94416.1"/>
    </source>
</evidence>
<comment type="caution">
    <text evidence="1">The sequence shown here is derived from an EMBL/GenBank/DDBJ whole genome shotgun (WGS) entry which is preliminary data.</text>
</comment>
<feature type="non-terminal residue" evidence="1">
    <location>
        <position position="1"/>
    </location>
</feature>
<sequence length="54" mass="5746">SGTRFERAYCANPVCLPARFSFFTGRMPSAVGVGHNGDGRKAAITGEIQRQAMG</sequence>
<dbReference type="EMBL" id="BARS01014540">
    <property type="protein sequence ID" value="GAF94416.1"/>
    <property type="molecule type" value="Genomic_DNA"/>
</dbReference>
<reference evidence="1" key="1">
    <citation type="journal article" date="2014" name="Front. Microbiol.">
        <title>High frequency of phylogenetically diverse reductive dehalogenase-homologous genes in deep subseafloor sedimentary metagenomes.</title>
        <authorList>
            <person name="Kawai M."/>
            <person name="Futagami T."/>
            <person name="Toyoda A."/>
            <person name="Takaki Y."/>
            <person name="Nishi S."/>
            <person name="Hori S."/>
            <person name="Arai W."/>
            <person name="Tsubouchi T."/>
            <person name="Morono Y."/>
            <person name="Uchiyama I."/>
            <person name="Ito T."/>
            <person name="Fujiyama A."/>
            <person name="Inagaki F."/>
            <person name="Takami H."/>
        </authorList>
    </citation>
    <scope>NUCLEOTIDE SEQUENCE</scope>
    <source>
        <strain evidence="1">Expedition CK06-06</strain>
    </source>
</reference>
<protein>
    <submittedName>
        <fullName evidence="1">Uncharacterized protein</fullName>
    </submittedName>
</protein>
<gene>
    <name evidence="1" type="ORF">S01H1_24425</name>
</gene>
<dbReference type="AlphaFoldDB" id="X0U4Y3"/>
<dbReference type="Gene3D" id="3.40.720.10">
    <property type="entry name" value="Alkaline Phosphatase, subunit A"/>
    <property type="match status" value="1"/>
</dbReference>
<proteinExistence type="predicted"/>
<accession>X0U4Y3</accession>
<dbReference type="SUPFAM" id="SSF53649">
    <property type="entry name" value="Alkaline phosphatase-like"/>
    <property type="match status" value="1"/>
</dbReference>
<name>X0U4Y3_9ZZZZ</name>
<organism evidence="1">
    <name type="scientific">marine sediment metagenome</name>
    <dbReference type="NCBI Taxonomy" id="412755"/>
    <lineage>
        <taxon>unclassified sequences</taxon>
        <taxon>metagenomes</taxon>
        <taxon>ecological metagenomes</taxon>
    </lineage>
</organism>